<dbReference type="EC" id="2.2.1.1" evidence="3 10"/>
<feature type="active site" description="Proton donor" evidence="11">
    <location>
        <position position="416"/>
    </location>
</feature>
<feature type="binding site" evidence="14">
    <location>
        <position position="195"/>
    </location>
    <ligand>
        <name>Mg(2+)</name>
        <dbReference type="ChEBI" id="CHEBI:18420"/>
    </ligand>
</feature>
<keyword evidence="18" id="KW-1185">Reference proteome</keyword>
<dbReference type="KEGG" id="efk:P856_718"/>
<feature type="domain" description="Transketolase-like pyrimidine-binding" evidence="16">
    <location>
        <begin position="359"/>
        <end position="530"/>
    </location>
</feature>
<dbReference type="FunFam" id="3.40.50.970:FF:000004">
    <property type="entry name" value="Transketolase"/>
    <property type="match status" value="1"/>
</dbReference>
<keyword evidence="5 14" id="KW-0479">Metal-binding</keyword>
<evidence type="ECO:0000256" key="4">
    <source>
        <dbReference type="ARBA" id="ARBA00022679"/>
    </source>
</evidence>
<dbReference type="PATRIC" id="fig|1401328.3.peg.727"/>
<evidence type="ECO:0000256" key="7">
    <source>
        <dbReference type="ARBA" id="ARBA00022842"/>
    </source>
</evidence>
<feature type="binding site" evidence="14">
    <location>
        <position position="197"/>
    </location>
    <ligand>
        <name>Mg(2+)</name>
        <dbReference type="ChEBI" id="CHEBI:18420"/>
    </ligand>
</feature>
<feature type="binding site" evidence="12">
    <location>
        <position position="269"/>
    </location>
    <ligand>
        <name>substrate</name>
    </ligand>
</feature>
<proteinExistence type="inferred from homology"/>
<dbReference type="GO" id="GO:0046872">
    <property type="term" value="F:metal ion binding"/>
    <property type="evidence" value="ECO:0007669"/>
    <property type="project" value="UniProtKB-KW"/>
</dbReference>
<keyword evidence="4" id="KW-0808">Transferase</keyword>
<evidence type="ECO:0000256" key="11">
    <source>
        <dbReference type="PIRSR" id="PIRSR605478-1"/>
    </source>
</evidence>
<reference evidence="17 18" key="1">
    <citation type="journal article" date="2013" name="PLoS ONE">
        <title>Bacterial endosymbiosis in a chordate host: long-term co-evolution and conservation of secondary metabolism.</title>
        <authorList>
            <person name="Kwan J.C."/>
            <person name="Schmidt E.W."/>
        </authorList>
    </citation>
    <scope>NUCLEOTIDE SEQUENCE [LARGE SCALE GENOMIC DNA]</scope>
    <source>
        <strain evidence="18">faulkneri L5</strain>
    </source>
</reference>
<dbReference type="InterPro" id="IPR029061">
    <property type="entry name" value="THDP-binding"/>
</dbReference>
<dbReference type="eggNOG" id="COG0021">
    <property type="taxonomic scope" value="Bacteria"/>
</dbReference>
<dbReference type="InterPro" id="IPR005478">
    <property type="entry name" value="Transketolase_bac-like"/>
</dbReference>
<dbReference type="InterPro" id="IPR009014">
    <property type="entry name" value="Transketo_C/PFOR_II"/>
</dbReference>
<dbReference type="FunFam" id="3.40.50.970:FF:000003">
    <property type="entry name" value="Transketolase"/>
    <property type="match status" value="1"/>
</dbReference>
<feature type="binding site" evidence="12">
    <location>
        <position position="362"/>
    </location>
    <ligand>
        <name>substrate</name>
    </ligand>
</feature>
<feature type="binding site" evidence="13">
    <location>
        <begin position="127"/>
        <end position="129"/>
    </location>
    <ligand>
        <name>thiamine diphosphate</name>
        <dbReference type="ChEBI" id="CHEBI:58937"/>
    </ligand>
</feature>
<evidence type="ECO:0000256" key="12">
    <source>
        <dbReference type="PIRSR" id="PIRSR605478-2"/>
    </source>
</evidence>
<evidence type="ECO:0000256" key="15">
    <source>
        <dbReference type="PIRSR" id="PIRSR605478-5"/>
    </source>
</evidence>
<dbReference type="PANTHER" id="PTHR43522">
    <property type="entry name" value="TRANSKETOLASE"/>
    <property type="match status" value="1"/>
</dbReference>
<feature type="binding site" evidence="12">
    <location>
        <position position="38"/>
    </location>
    <ligand>
        <name>substrate</name>
    </ligand>
</feature>
<dbReference type="GO" id="GO:0005829">
    <property type="term" value="C:cytosol"/>
    <property type="evidence" value="ECO:0007669"/>
    <property type="project" value="TreeGrafter"/>
</dbReference>
<accession>V9TSN0</accession>
<dbReference type="InterPro" id="IPR005475">
    <property type="entry name" value="Transketolase-like_Pyr-bd"/>
</dbReference>
<dbReference type="HOGENOM" id="CLU_009227_0_1_5"/>
<dbReference type="NCBIfam" id="TIGR00232">
    <property type="entry name" value="tktlase_bact"/>
    <property type="match status" value="1"/>
</dbReference>
<keyword evidence="8 13" id="KW-0786">Thiamine pyrophosphate</keyword>
<dbReference type="InterPro" id="IPR020826">
    <property type="entry name" value="Transketolase_BS"/>
</dbReference>
<name>V9TSN0_9PROT</name>
<feature type="binding site" evidence="13">
    <location>
        <position position="269"/>
    </location>
    <ligand>
        <name>thiamine diphosphate</name>
        <dbReference type="ChEBI" id="CHEBI:58937"/>
    </ligand>
</feature>
<dbReference type="Gene3D" id="3.40.50.970">
    <property type="match status" value="2"/>
</dbReference>
<dbReference type="EMBL" id="CP006745">
    <property type="protein sequence ID" value="AHC73924.1"/>
    <property type="molecule type" value="Genomic_DNA"/>
</dbReference>
<evidence type="ECO:0000256" key="5">
    <source>
        <dbReference type="ARBA" id="ARBA00022723"/>
    </source>
</evidence>
<feature type="binding site" evidence="12">
    <location>
        <position position="478"/>
    </location>
    <ligand>
        <name>substrate</name>
    </ligand>
</feature>
<gene>
    <name evidence="17" type="primary">tkt</name>
    <name evidence="17" type="ORF">P856_718</name>
</gene>
<dbReference type="InterPro" id="IPR005474">
    <property type="entry name" value="Transketolase_N"/>
</dbReference>
<dbReference type="AlphaFoldDB" id="V9TSN0"/>
<feature type="binding site" evidence="13">
    <location>
        <position position="166"/>
    </location>
    <ligand>
        <name>thiamine diphosphate</name>
        <dbReference type="ChEBI" id="CHEBI:58937"/>
    </ligand>
</feature>
<dbReference type="InterPro" id="IPR055152">
    <property type="entry name" value="Transketolase-like_C_2"/>
</dbReference>
<evidence type="ECO:0000259" key="16">
    <source>
        <dbReference type="SMART" id="SM00861"/>
    </source>
</evidence>
<dbReference type="SMART" id="SM00861">
    <property type="entry name" value="Transket_pyr"/>
    <property type="match status" value="1"/>
</dbReference>
<evidence type="ECO:0000256" key="8">
    <source>
        <dbReference type="ARBA" id="ARBA00023052"/>
    </source>
</evidence>
<dbReference type="OrthoDB" id="8732661at2"/>
<dbReference type="PANTHER" id="PTHR43522:SF2">
    <property type="entry name" value="TRANSKETOLASE 1-RELATED"/>
    <property type="match status" value="1"/>
</dbReference>
<evidence type="ECO:0000256" key="13">
    <source>
        <dbReference type="PIRSR" id="PIRSR605478-3"/>
    </source>
</evidence>
<feature type="site" description="Important for catalytic activity" evidence="15">
    <location>
        <position position="269"/>
    </location>
</feature>
<feature type="binding site" evidence="12">
    <location>
        <position position="525"/>
    </location>
    <ligand>
        <name>substrate</name>
    </ligand>
</feature>
<dbReference type="STRING" id="1401328.P856_718"/>
<dbReference type="Pfam" id="PF02779">
    <property type="entry name" value="Transket_pyr"/>
    <property type="match status" value="1"/>
</dbReference>
<dbReference type="Proteomes" id="UP000018700">
    <property type="component" value="Chromosome"/>
</dbReference>
<protein>
    <recommendedName>
        <fullName evidence="3 10">Transketolase</fullName>
        <ecNumber evidence="3 10">2.2.1.1</ecNumber>
    </recommendedName>
</protein>
<evidence type="ECO:0000256" key="10">
    <source>
        <dbReference type="NCBIfam" id="TIGR00232"/>
    </source>
</evidence>
<feature type="binding site" evidence="13">
    <location>
        <position position="195"/>
    </location>
    <ligand>
        <name>thiamine diphosphate</name>
        <dbReference type="ChEBI" id="CHEBI:58937"/>
    </ligand>
</feature>
<evidence type="ECO:0000256" key="2">
    <source>
        <dbReference type="ARBA" id="ARBA00011738"/>
    </source>
</evidence>
<evidence type="ECO:0000256" key="3">
    <source>
        <dbReference type="ARBA" id="ARBA00013152"/>
    </source>
</evidence>
<evidence type="ECO:0000313" key="18">
    <source>
        <dbReference type="Proteomes" id="UP000018700"/>
    </source>
</evidence>
<dbReference type="Pfam" id="PF00456">
    <property type="entry name" value="Transketolase_N"/>
    <property type="match status" value="1"/>
</dbReference>
<evidence type="ECO:0000256" key="1">
    <source>
        <dbReference type="ARBA" id="ARBA00007131"/>
    </source>
</evidence>
<dbReference type="InterPro" id="IPR033247">
    <property type="entry name" value="Transketolase_fam"/>
</dbReference>
<dbReference type="Pfam" id="PF22613">
    <property type="entry name" value="Transketolase_C_1"/>
    <property type="match status" value="1"/>
</dbReference>
<evidence type="ECO:0000256" key="14">
    <source>
        <dbReference type="PIRSR" id="PIRSR605478-4"/>
    </source>
</evidence>
<dbReference type="RefSeq" id="WP_025300801.1">
    <property type="nucleotide sequence ID" value="NZ_CP006745.1"/>
</dbReference>
<comment type="cofactor">
    <cofactor evidence="14">
        <name>Mg(2+)</name>
        <dbReference type="ChEBI" id="CHEBI:18420"/>
    </cofactor>
    <text evidence="14">Binds 1 Mg(2+) ion per subunit. Can also utilize other divalent metal cations, such as Ca(2+), Mn(2+) and Co(2+).</text>
</comment>
<keyword evidence="7 14" id="KW-0460">Magnesium</keyword>
<dbReference type="GO" id="GO:0004802">
    <property type="term" value="F:transketolase activity"/>
    <property type="evidence" value="ECO:0007669"/>
    <property type="project" value="UniProtKB-UniRule"/>
</dbReference>
<dbReference type="CDD" id="cd02012">
    <property type="entry name" value="TPP_TK"/>
    <property type="match status" value="1"/>
</dbReference>
<feature type="binding site" evidence="12">
    <location>
        <position position="474"/>
    </location>
    <ligand>
        <name>substrate</name>
    </ligand>
</feature>
<dbReference type="GO" id="GO:0006098">
    <property type="term" value="P:pentose-phosphate shunt"/>
    <property type="evidence" value="ECO:0007669"/>
    <property type="project" value="TreeGrafter"/>
</dbReference>
<comment type="cofactor">
    <cofactor evidence="13">
        <name>thiamine diphosphate</name>
        <dbReference type="ChEBI" id="CHEBI:58937"/>
    </cofactor>
    <text evidence="13">Binds 1 thiamine pyrophosphate per subunit. During the reaction, the substrate forms a covalent intermediate with the cofactor.</text>
</comment>
<evidence type="ECO:0000256" key="9">
    <source>
        <dbReference type="ARBA" id="ARBA00049473"/>
    </source>
</evidence>
<dbReference type="Gene3D" id="3.40.50.920">
    <property type="match status" value="1"/>
</dbReference>
<dbReference type="PROSITE" id="PS00802">
    <property type="entry name" value="TRANSKETOLASE_2"/>
    <property type="match status" value="1"/>
</dbReference>
<feature type="binding site" evidence="14">
    <location>
        <position position="165"/>
    </location>
    <ligand>
        <name>Mg(2+)</name>
        <dbReference type="ChEBI" id="CHEBI:18420"/>
    </ligand>
</feature>
<evidence type="ECO:0000313" key="17">
    <source>
        <dbReference type="EMBL" id="AHC73924.1"/>
    </source>
</evidence>
<feature type="binding site" evidence="13">
    <location>
        <position position="442"/>
    </location>
    <ligand>
        <name>thiamine diphosphate</name>
        <dbReference type="ChEBI" id="CHEBI:58937"/>
    </ligand>
</feature>
<feature type="site" description="Important for catalytic activity" evidence="15">
    <location>
        <position position="38"/>
    </location>
</feature>
<comment type="subunit">
    <text evidence="2">Homodimer.</text>
</comment>
<keyword evidence="6" id="KW-0106">Calcium</keyword>
<evidence type="ECO:0000256" key="6">
    <source>
        <dbReference type="ARBA" id="ARBA00022837"/>
    </source>
</evidence>
<dbReference type="SUPFAM" id="SSF52518">
    <property type="entry name" value="Thiamin diphosphate-binding fold (THDP-binding)"/>
    <property type="match status" value="2"/>
</dbReference>
<dbReference type="SUPFAM" id="SSF52922">
    <property type="entry name" value="TK C-terminal domain-like"/>
    <property type="match status" value="1"/>
</dbReference>
<organism evidence="17 18">
    <name type="scientific">Candidatus Endolissoclinum faulkneri L5</name>
    <dbReference type="NCBI Taxonomy" id="1401328"/>
    <lineage>
        <taxon>Bacteria</taxon>
        <taxon>Pseudomonadati</taxon>
        <taxon>Pseudomonadota</taxon>
        <taxon>Alphaproteobacteria</taxon>
        <taxon>Rhodospirillales</taxon>
        <taxon>Rhodospirillaceae</taxon>
        <taxon>Candidatus Endolissoclinum</taxon>
    </lineage>
</organism>
<feature type="binding site" evidence="12">
    <location>
        <position position="466"/>
    </location>
    <ligand>
        <name>substrate</name>
    </ligand>
</feature>
<feature type="binding site" evidence="13">
    <location>
        <position position="78"/>
    </location>
    <ligand>
        <name>thiamine diphosphate</name>
        <dbReference type="ChEBI" id="CHEBI:58937"/>
    </ligand>
</feature>
<comment type="catalytic activity">
    <reaction evidence="9">
        <text>D-sedoheptulose 7-phosphate + D-glyceraldehyde 3-phosphate = aldehydo-D-ribose 5-phosphate + D-xylulose 5-phosphate</text>
        <dbReference type="Rhea" id="RHEA:10508"/>
        <dbReference type="ChEBI" id="CHEBI:57483"/>
        <dbReference type="ChEBI" id="CHEBI:57737"/>
        <dbReference type="ChEBI" id="CHEBI:58273"/>
        <dbReference type="ChEBI" id="CHEBI:59776"/>
        <dbReference type="EC" id="2.2.1.1"/>
    </reaction>
</comment>
<dbReference type="CDD" id="cd07033">
    <property type="entry name" value="TPP_PYR_DXS_TK_like"/>
    <property type="match status" value="1"/>
</dbReference>
<comment type="similarity">
    <text evidence="1">Belongs to the transketolase family.</text>
</comment>
<sequence length="666" mass="72376">MTTSSNFGVALSEEEHLSLSNAISVLSMDAVEKAQSGHPGMPMGMSDVAVVLFSQFLRFDPRHPDWADRDRFILSAGHGSMLLYSLLYLTGYKDLSLEELKNFRRLGYKTAGHPEYGALQGVETTTGPLGQGFANAVGMAIAERHLNVRFGDDLIDHRVWVVASDGCLMEGLSHEAASLAGHLGLGRMNVLWDDNKISIDGSTDLTSSDDVQERFLSYGWHVVECDGHDPKHIACAIREAASEQRPSLIDCRTIIGCGAPTKAGKSISHGAPLGKEEVAAVRAAINWSHPPFVIPEDISKLGLSLGNRGAKEFDCWTERLLNSSKKENFNRSISGVLPASLTEAVNAHKKSMSINQPRIATRVSSQKILEVIVPILVELLGGSADLSSSNNTKVDSQELLNRNNYGGRYIHYGVREHAMVAAINGMALHKGVIPYGGTFLVFTDYCRPSIRLAALMGIRCIFIMTHDSIGLGEDGPTHQPVEHLSSLRAIPNLVVFRPADAVETAEAWQLALQRRSGPSILALTRQNVPTVRVRHSEFNLSSKGGYVLANAKGERRASIIASGSEIEIAIAAKAQLDLEGIHTAVVSVPSLDLFMAQEPFYINHVFGSSVRVVVEAGVRQCWDRFLGDNDAFIGMSGFGASGSCQELYRHFKITVSNIVNAVKERI</sequence>
<feature type="binding site" evidence="12">
    <location>
        <position position="389"/>
    </location>
    <ligand>
        <name>substrate</name>
    </ligand>
</feature>